<accession>A0AC34GU41</accession>
<name>A0AC34GU41_9BILA</name>
<dbReference type="Proteomes" id="UP000887579">
    <property type="component" value="Unplaced"/>
</dbReference>
<protein>
    <submittedName>
        <fullName evidence="2">Uncharacterized protein</fullName>
    </submittedName>
</protein>
<sequence>MFIVRKYSKYKKRYKINFKKDGCLKHQDKTRKSLVSPAKTENKMEGRFFLDIVIRKSTSIFKLFSSKDKTLLIWRDSFFILDLSFYIFNGIRTFNFKGDSFAGKGLDEDLHGCGNKLYGQLK</sequence>
<proteinExistence type="predicted"/>
<dbReference type="WBParaSite" id="ES5_v2.g8342.t1">
    <property type="protein sequence ID" value="ES5_v2.g8342.t1"/>
    <property type="gene ID" value="ES5_v2.g8342"/>
</dbReference>
<reference evidence="2" key="1">
    <citation type="submission" date="2022-11" db="UniProtKB">
        <authorList>
            <consortium name="WormBaseParasite"/>
        </authorList>
    </citation>
    <scope>IDENTIFICATION</scope>
</reference>
<evidence type="ECO:0000313" key="2">
    <source>
        <dbReference type="WBParaSite" id="ES5_v2.g8342.t1"/>
    </source>
</evidence>
<evidence type="ECO:0000313" key="1">
    <source>
        <dbReference type="Proteomes" id="UP000887579"/>
    </source>
</evidence>
<organism evidence="1 2">
    <name type="scientific">Panagrolaimus sp. ES5</name>
    <dbReference type="NCBI Taxonomy" id="591445"/>
    <lineage>
        <taxon>Eukaryota</taxon>
        <taxon>Metazoa</taxon>
        <taxon>Ecdysozoa</taxon>
        <taxon>Nematoda</taxon>
        <taxon>Chromadorea</taxon>
        <taxon>Rhabditida</taxon>
        <taxon>Tylenchina</taxon>
        <taxon>Panagrolaimomorpha</taxon>
        <taxon>Panagrolaimoidea</taxon>
        <taxon>Panagrolaimidae</taxon>
        <taxon>Panagrolaimus</taxon>
    </lineage>
</organism>